<dbReference type="AlphaFoldDB" id="A0ABD2NSP2"/>
<protein>
    <submittedName>
        <fullName evidence="1">Uncharacterized protein</fullName>
    </submittedName>
</protein>
<evidence type="ECO:0000313" key="1">
    <source>
        <dbReference type="EMBL" id="KAL3281629.1"/>
    </source>
</evidence>
<accession>A0ABD2NSP2</accession>
<dbReference type="EMBL" id="JABFTP020000144">
    <property type="protein sequence ID" value="KAL3281629.1"/>
    <property type="molecule type" value="Genomic_DNA"/>
</dbReference>
<keyword evidence="2" id="KW-1185">Reference proteome</keyword>
<reference evidence="1 2" key="1">
    <citation type="journal article" date="2021" name="BMC Biol.">
        <title>Horizontally acquired antibacterial genes associated with adaptive radiation of ladybird beetles.</title>
        <authorList>
            <person name="Li H.S."/>
            <person name="Tang X.F."/>
            <person name="Huang Y.H."/>
            <person name="Xu Z.Y."/>
            <person name="Chen M.L."/>
            <person name="Du X.Y."/>
            <person name="Qiu B.Y."/>
            <person name="Chen P.T."/>
            <person name="Zhang W."/>
            <person name="Slipinski A."/>
            <person name="Escalona H.E."/>
            <person name="Waterhouse R.M."/>
            <person name="Zwick A."/>
            <person name="Pang H."/>
        </authorList>
    </citation>
    <scope>NUCLEOTIDE SEQUENCE [LARGE SCALE GENOMIC DNA]</scope>
    <source>
        <strain evidence="1">SYSU2018</strain>
    </source>
</reference>
<evidence type="ECO:0000313" key="2">
    <source>
        <dbReference type="Proteomes" id="UP001516400"/>
    </source>
</evidence>
<name>A0ABD2NSP2_9CUCU</name>
<proteinExistence type="predicted"/>
<sequence>MWKCGTAFHPRCAVQAGYGRDNAVMCCDGEVLKSGRRASASVSFFDADVELIVAKLSKVFQMQSDKFKNEMRTECFGNITTLTNKVAELSSQHDKHVSELSSLKTEVMELRMENVALRNRMDDAGRIDVENFCVEAQERILRCKNLMLLDVVEGRSTQISERIEFDINEVKKIFSALGMVNKFDSVLKVLRLGPVSNKPRPMKIITSSPEVVADVLTDGKKPENTNYRLYSDRTNLQREYMARLKQELAGRTEQGESYYKACEWST</sequence>
<gene>
    <name evidence="1" type="ORF">HHI36_004835</name>
</gene>
<dbReference type="Proteomes" id="UP001516400">
    <property type="component" value="Unassembled WGS sequence"/>
</dbReference>
<organism evidence="1 2">
    <name type="scientific">Cryptolaemus montrouzieri</name>
    <dbReference type="NCBI Taxonomy" id="559131"/>
    <lineage>
        <taxon>Eukaryota</taxon>
        <taxon>Metazoa</taxon>
        <taxon>Ecdysozoa</taxon>
        <taxon>Arthropoda</taxon>
        <taxon>Hexapoda</taxon>
        <taxon>Insecta</taxon>
        <taxon>Pterygota</taxon>
        <taxon>Neoptera</taxon>
        <taxon>Endopterygota</taxon>
        <taxon>Coleoptera</taxon>
        <taxon>Polyphaga</taxon>
        <taxon>Cucujiformia</taxon>
        <taxon>Coccinelloidea</taxon>
        <taxon>Coccinellidae</taxon>
        <taxon>Scymninae</taxon>
        <taxon>Scymnini</taxon>
        <taxon>Cryptolaemus</taxon>
    </lineage>
</organism>
<comment type="caution">
    <text evidence="1">The sequence shown here is derived from an EMBL/GenBank/DDBJ whole genome shotgun (WGS) entry which is preliminary data.</text>
</comment>